<feature type="region of interest" description="Disordered" evidence="1">
    <location>
        <begin position="153"/>
        <end position="188"/>
    </location>
</feature>
<dbReference type="EMBL" id="BKCJ011209373">
    <property type="protein sequence ID" value="GFD04103.1"/>
    <property type="molecule type" value="Genomic_DNA"/>
</dbReference>
<proteinExistence type="predicted"/>
<protein>
    <submittedName>
        <fullName evidence="2">Ribonuclease H-like domain-containing protein</fullName>
    </submittedName>
</protein>
<accession>A0A699T3S2</accession>
<organism evidence="2">
    <name type="scientific">Tanacetum cinerariifolium</name>
    <name type="common">Dalmatian daisy</name>
    <name type="synonym">Chrysanthemum cinerariifolium</name>
    <dbReference type="NCBI Taxonomy" id="118510"/>
    <lineage>
        <taxon>Eukaryota</taxon>
        <taxon>Viridiplantae</taxon>
        <taxon>Streptophyta</taxon>
        <taxon>Embryophyta</taxon>
        <taxon>Tracheophyta</taxon>
        <taxon>Spermatophyta</taxon>
        <taxon>Magnoliopsida</taxon>
        <taxon>eudicotyledons</taxon>
        <taxon>Gunneridae</taxon>
        <taxon>Pentapetalae</taxon>
        <taxon>asterids</taxon>
        <taxon>campanulids</taxon>
        <taxon>Asterales</taxon>
        <taxon>Asteraceae</taxon>
        <taxon>Asteroideae</taxon>
        <taxon>Anthemideae</taxon>
        <taxon>Anthemidinae</taxon>
        <taxon>Tanacetum</taxon>
    </lineage>
</organism>
<evidence type="ECO:0000256" key="1">
    <source>
        <dbReference type="SAM" id="MobiDB-lite"/>
    </source>
</evidence>
<gene>
    <name evidence="2" type="ORF">Tci_876072</name>
</gene>
<evidence type="ECO:0000313" key="2">
    <source>
        <dbReference type="EMBL" id="GFD04103.1"/>
    </source>
</evidence>
<name>A0A699T3S2_TANCI</name>
<sequence>MQKSLLKQKFKEFKVSEEEGLDKGYDKMQKILTQMNTLKIKPNPEDVNMKFLRGLPPSWSGIALILKTKGGLEYISFDDLYNKLKFLEIDTKGYLSTSSTLSNAAFVSTAGSSQGNLSYQESGNGGYTTTHYVSPCSSSSKGSSKSKCSEARKARFDSKAMAVDDGSIDWDKQTEEGNTEPRSLENFG</sequence>
<reference evidence="2" key="1">
    <citation type="journal article" date="2019" name="Sci. Rep.">
        <title>Draft genome of Tanacetum cinerariifolium, the natural source of mosquito coil.</title>
        <authorList>
            <person name="Yamashiro T."/>
            <person name="Shiraishi A."/>
            <person name="Satake H."/>
            <person name="Nakayama K."/>
        </authorList>
    </citation>
    <scope>NUCLEOTIDE SEQUENCE</scope>
</reference>
<feature type="non-terminal residue" evidence="2">
    <location>
        <position position="188"/>
    </location>
</feature>
<comment type="caution">
    <text evidence="2">The sequence shown here is derived from an EMBL/GenBank/DDBJ whole genome shotgun (WGS) entry which is preliminary data.</text>
</comment>
<dbReference type="AlphaFoldDB" id="A0A699T3S2"/>
<dbReference type="Pfam" id="PF14223">
    <property type="entry name" value="Retrotran_gag_2"/>
    <property type="match status" value="1"/>
</dbReference>